<evidence type="ECO:0000256" key="1">
    <source>
        <dbReference type="SAM" id="MobiDB-lite"/>
    </source>
</evidence>
<sequence length="287" mass="31977">MSNVLSTLSQRSSDEDTGSSSTDSLTTSQLAKQIIDRMSHTFLLMDHGDPLERHVAVTQARIELVDLAVKCYDELQNNPLRNFAKGVHSVEVQALEERFNTRRAFRQAFEGFDSIRSLGALLHSFQRSGCCMNLDCRKSPPTGISFPKCATCLVFSYCSRYCQSFAWTDSLSTVTMINDIYEALIEQRSFSDSDSSYTGSMRSSSDATSSTSLISPPAQARYIAATPRRDICKSLIPFAFVPGKRQADGRKIAEAFEGDESRAILLFLQLSAWRIHDDGHPHDEDSD</sequence>
<dbReference type="AlphaFoldDB" id="A0A5C3QHX2"/>
<reference evidence="2 3" key="1">
    <citation type="journal article" date="2019" name="Nat. Ecol. Evol.">
        <title>Megaphylogeny resolves global patterns of mushroom evolution.</title>
        <authorList>
            <person name="Varga T."/>
            <person name="Krizsan K."/>
            <person name="Foldi C."/>
            <person name="Dima B."/>
            <person name="Sanchez-Garcia M."/>
            <person name="Sanchez-Ramirez S."/>
            <person name="Szollosi G.J."/>
            <person name="Szarkandi J.G."/>
            <person name="Papp V."/>
            <person name="Albert L."/>
            <person name="Andreopoulos W."/>
            <person name="Angelini C."/>
            <person name="Antonin V."/>
            <person name="Barry K.W."/>
            <person name="Bougher N.L."/>
            <person name="Buchanan P."/>
            <person name="Buyck B."/>
            <person name="Bense V."/>
            <person name="Catcheside P."/>
            <person name="Chovatia M."/>
            <person name="Cooper J."/>
            <person name="Damon W."/>
            <person name="Desjardin D."/>
            <person name="Finy P."/>
            <person name="Geml J."/>
            <person name="Haridas S."/>
            <person name="Hughes K."/>
            <person name="Justo A."/>
            <person name="Karasinski D."/>
            <person name="Kautmanova I."/>
            <person name="Kiss B."/>
            <person name="Kocsube S."/>
            <person name="Kotiranta H."/>
            <person name="LaButti K.M."/>
            <person name="Lechner B.E."/>
            <person name="Liimatainen K."/>
            <person name="Lipzen A."/>
            <person name="Lukacs Z."/>
            <person name="Mihaltcheva S."/>
            <person name="Morgado L.N."/>
            <person name="Niskanen T."/>
            <person name="Noordeloos M.E."/>
            <person name="Ohm R.A."/>
            <person name="Ortiz-Santana B."/>
            <person name="Ovrebo C."/>
            <person name="Racz N."/>
            <person name="Riley R."/>
            <person name="Savchenko A."/>
            <person name="Shiryaev A."/>
            <person name="Soop K."/>
            <person name="Spirin V."/>
            <person name="Szebenyi C."/>
            <person name="Tomsovsky M."/>
            <person name="Tulloss R.E."/>
            <person name="Uehling J."/>
            <person name="Grigoriev I.V."/>
            <person name="Vagvolgyi C."/>
            <person name="Papp T."/>
            <person name="Martin F.M."/>
            <person name="Miettinen O."/>
            <person name="Hibbett D.S."/>
            <person name="Nagy L.G."/>
        </authorList>
    </citation>
    <scope>NUCLEOTIDE SEQUENCE [LARGE SCALE GENOMIC DNA]</scope>
    <source>
        <strain evidence="2 3">CBS 309.79</strain>
    </source>
</reference>
<accession>A0A5C3QHX2</accession>
<protein>
    <recommendedName>
        <fullName evidence="4">MYND-type domain-containing protein</fullName>
    </recommendedName>
</protein>
<feature type="region of interest" description="Disordered" evidence="1">
    <location>
        <begin position="192"/>
        <end position="213"/>
    </location>
</feature>
<gene>
    <name evidence="2" type="ORF">BDV98DRAFT_605539</name>
</gene>
<name>A0A5C3QHX2_9AGAR</name>
<proteinExistence type="predicted"/>
<feature type="region of interest" description="Disordered" evidence="1">
    <location>
        <begin position="1"/>
        <end position="26"/>
    </location>
</feature>
<organism evidence="2 3">
    <name type="scientific">Pterulicium gracile</name>
    <dbReference type="NCBI Taxonomy" id="1884261"/>
    <lineage>
        <taxon>Eukaryota</taxon>
        <taxon>Fungi</taxon>
        <taxon>Dikarya</taxon>
        <taxon>Basidiomycota</taxon>
        <taxon>Agaricomycotina</taxon>
        <taxon>Agaricomycetes</taxon>
        <taxon>Agaricomycetidae</taxon>
        <taxon>Agaricales</taxon>
        <taxon>Pleurotineae</taxon>
        <taxon>Pterulaceae</taxon>
        <taxon>Pterulicium</taxon>
    </lineage>
</organism>
<evidence type="ECO:0008006" key="4">
    <source>
        <dbReference type="Google" id="ProtNLM"/>
    </source>
</evidence>
<evidence type="ECO:0000313" key="3">
    <source>
        <dbReference type="Proteomes" id="UP000305067"/>
    </source>
</evidence>
<evidence type="ECO:0000313" key="2">
    <source>
        <dbReference type="EMBL" id="TFL00081.1"/>
    </source>
</evidence>
<dbReference type="Proteomes" id="UP000305067">
    <property type="component" value="Unassembled WGS sequence"/>
</dbReference>
<dbReference type="EMBL" id="ML178830">
    <property type="protein sequence ID" value="TFL00081.1"/>
    <property type="molecule type" value="Genomic_DNA"/>
</dbReference>
<keyword evidence="3" id="KW-1185">Reference proteome</keyword>